<proteinExistence type="predicted"/>
<sequence length="420" mass="45656">MDSSSIFNTPPLCIMASLLFGMVVLGASANPMHKPSNMPLATAESVAMSSEGLAEIDKLFNDKIDAGLIQGGVTIVARQGKVVHFSTHGKMDVDNDRAMEPDTSFLMASSSKPLYAAAAMVLVDEGLISLEEPVSKYIPRFAEIKVAIPLKSSKDVYSKGKGKISDNYRLVSADKSVTIYHLLTHTSGIPWFSLSTLAKKSSKKGSDDLADRVDRIASSPLVFQPGTQWGYSNDALDVIGRVIEVASGMRLDEFMSEKLFKPLEMNNTYFGLPKSKASKRMVLRGKYQKEALDKYFESKGVASTAEDYLHFNQMLLNEGELFGRRVLSQESVRMISADHVGDLFSRMDKGPTGMGFGFMVSVTLDPVAANNSRGKGSFGWGGMGGTSSWADPENELVGVLMLQQEHGDGFAEAINESINR</sequence>
<dbReference type="GO" id="GO:0016787">
    <property type="term" value="F:hydrolase activity"/>
    <property type="evidence" value="ECO:0007669"/>
    <property type="project" value="UniProtKB-KW"/>
</dbReference>
<organism evidence="2 3">
    <name type="scientific">OM182 bacterium</name>
    <dbReference type="NCBI Taxonomy" id="2510334"/>
    <lineage>
        <taxon>Bacteria</taxon>
        <taxon>Pseudomonadati</taxon>
        <taxon>Pseudomonadota</taxon>
        <taxon>Gammaproteobacteria</taxon>
        <taxon>OMG group</taxon>
        <taxon>OM182 clade</taxon>
    </lineage>
</organism>
<gene>
    <name evidence="2" type="ORF">EVA68_06395</name>
</gene>
<dbReference type="Gene3D" id="3.40.710.10">
    <property type="entry name" value="DD-peptidase/beta-lactamase superfamily"/>
    <property type="match status" value="1"/>
</dbReference>
<dbReference type="InterPro" id="IPR050789">
    <property type="entry name" value="Diverse_Enzym_Activities"/>
</dbReference>
<dbReference type="EMBL" id="SHAG01000027">
    <property type="protein sequence ID" value="RZO75700.1"/>
    <property type="molecule type" value="Genomic_DNA"/>
</dbReference>
<protein>
    <submittedName>
        <fullName evidence="2">Class A beta-lactamase-related serine hydrolase</fullName>
    </submittedName>
</protein>
<dbReference type="Pfam" id="PF00144">
    <property type="entry name" value="Beta-lactamase"/>
    <property type="match status" value="1"/>
</dbReference>
<dbReference type="PANTHER" id="PTHR43283">
    <property type="entry name" value="BETA-LACTAMASE-RELATED"/>
    <property type="match status" value="1"/>
</dbReference>
<evidence type="ECO:0000313" key="3">
    <source>
        <dbReference type="Proteomes" id="UP000316199"/>
    </source>
</evidence>
<dbReference type="PANTHER" id="PTHR43283:SF3">
    <property type="entry name" value="BETA-LACTAMASE FAMILY PROTEIN (AFU_ORTHOLOGUE AFUA_5G07500)"/>
    <property type="match status" value="1"/>
</dbReference>
<comment type="caution">
    <text evidence="2">The sequence shown here is derived from an EMBL/GenBank/DDBJ whole genome shotgun (WGS) entry which is preliminary data.</text>
</comment>
<evidence type="ECO:0000313" key="2">
    <source>
        <dbReference type="EMBL" id="RZO75700.1"/>
    </source>
</evidence>
<dbReference type="AlphaFoldDB" id="A0A520RZN9"/>
<dbReference type="InterPro" id="IPR012338">
    <property type="entry name" value="Beta-lactam/transpept-like"/>
</dbReference>
<reference evidence="2 3" key="1">
    <citation type="submission" date="2019-02" db="EMBL/GenBank/DDBJ databases">
        <title>Prokaryotic population dynamics and viral predation in marine succession experiment using metagenomics: the confinement effect.</title>
        <authorList>
            <person name="Haro-Moreno J.M."/>
            <person name="Rodriguez-Valera F."/>
            <person name="Lopez-Perez M."/>
        </authorList>
    </citation>
    <scope>NUCLEOTIDE SEQUENCE [LARGE SCALE GENOMIC DNA]</scope>
    <source>
        <strain evidence="2">MED-G157</strain>
    </source>
</reference>
<dbReference type="InterPro" id="IPR001466">
    <property type="entry name" value="Beta-lactam-related"/>
</dbReference>
<name>A0A520RZN9_9GAMM</name>
<dbReference type="Proteomes" id="UP000316199">
    <property type="component" value="Unassembled WGS sequence"/>
</dbReference>
<dbReference type="SUPFAM" id="SSF56601">
    <property type="entry name" value="beta-lactamase/transpeptidase-like"/>
    <property type="match status" value="1"/>
</dbReference>
<keyword evidence="2" id="KW-0378">Hydrolase</keyword>
<accession>A0A520RZN9</accession>
<feature type="domain" description="Beta-lactamase-related" evidence="1">
    <location>
        <begin position="57"/>
        <end position="415"/>
    </location>
</feature>
<evidence type="ECO:0000259" key="1">
    <source>
        <dbReference type="Pfam" id="PF00144"/>
    </source>
</evidence>